<sequence length="173" mass="19641">MAQHSAQLPMLVDSVDEDETQVSGVMTRSRLRRAPIARRRLLPADVTPSMGLTTPPRRIANKRRKPLETTAVVLTPQIPKDHGVLPSNTRLQITVKEVHMVAEWKWKDVSDDTCGICRSAFEACCVNCKMPGDECPLVKGVCKHAFHMHCIYKWTEAQNQARPQCPLCRQEWR</sequence>
<dbReference type="InterPro" id="IPR024991">
    <property type="entry name" value="RING-H2_APC11"/>
</dbReference>
<evidence type="ECO:0000313" key="12">
    <source>
        <dbReference type="EMBL" id="GMR48230.1"/>
    </source>
</evidence>
<dbReference type="AlphaFoldDB" id="A0AAN5CPI4"/>
<keyword evidence="7" id="KW-0833">Ubl conjugation pathway</keyword>
<feature type="domain" description="RING-type" evidence="11">
    <location>
        <begin position="125"/>
        <end position="169"/>
    </location>
</feature>
<dbReference type="PROSITE" id="PS50089">
    <property type="entry name" value="ZF_RING_2"/>
    <property type="match status" value="1"/>
</dbReference>
<dbReference type="Gene3D" id="3.30.40.10">
    <property type="entry name" value="Zinc/RING finger domain, C3HC4 (zinc finger)"/>
    <property type="match status" value="1"/>
</dbReference>
<dbReference type="SUPFAM" id="SSF57850">
    <property type="entry name" value="RING/U-box"/>
    <property type="match status" value="1"/>
</dbReference>
<name>A0AAN5CPI4_9BILA</name>
<accession>A0AAN5CPI4</accession>
<dbReference type="InterPro" id="IPR013083">
    <property type="entry name" value="Znf_RING/FYVE/PHD"/>
</dbReference>
<comment type="caution">
    <text evidence="12">The sequence shown here is derived from an EMBL/GenBank/DDBJ whole genome shotgun (WGS) entry which is preliminary data.</text>
</comment>
<dbReference type="EMBL" id="BTRK01000004">
    <property type="protein sequence ID" value="GMR48230.1"/>
    <property type="molecule type" value="Genomic_DNA"/>
</dbReference>
<evidence type="ECO:0000256" key="1">
    <source>
        <dbReference type="ARBA" id="ARBA00009273"/>
    </source>
</evidence>
<keyword evidence="6" id="KW-0498">Mitosis</keyword>
<keyword evidence="4" id="KW-0479">Metal-binding</keyword>
<keyword evidence="3" id="KW-0132">Cell division</keyword>
<dbReference type="GO" id="GO:0005680">
    <property type="term" value="C:anaphase-promoting complex"/>
    <property type="evidence" value="ECO:0007669"/>
    <property type="project" value="InterPro"/>
</dbReference>
<evidence type="ECO:0000256" key="4">
    <source>
        <dbReference type="ARBA" id="ARBA00022723"/>
    </source>
</evidence>
<dbReference type="GO" id="GO:0008270">
    <property type="term" value="F:zinc ion binding"/>
    <property type="evidence" value="ECO:0007669"/>
    <property type="project" value="UniProtKB-KW"/>
</dbReference>
<dbReference type="InterPro" id="IPR001841">
    <property type="entry name" value="Znf_RING"/>
</dbReference>
<evidence type="ECO:0000259" key="11">
    <source>
        <dbReference type="PROSITE" id="PS50089"/>
    </source>
</evidence>
<evidence type="ECO:0000256" key="8">
    <source>
        <dbReference type="ARBA" id="ARBA00022833"/>
    </source>
</evidence>
<dbReference type="GO" id="GO:0097602">
    <property type="term" value="F:cullin family protein binding"/>
    <property type="evidence" value="ECO:0007669"/>
    <property type="project" value="InterPro"/>
</dbReference>
<keyword evidence="5 10" id="KW-0863">Zinc-finger</keyword>
<dbReference type="InterPro" id="IPR051031">
    <property type="entry name" value="RING-box_E3_Ubiquitin_Ligase"/>
</dbReference>
<comment type="similarity">
    <text evidence="1">Belongs to the RING-box family.</text>
</comment>
<reference evidence="13" key="1">
    <citation type="submission" date="2022-10" db="EMBL/GenBank/DDBJ databases">
        <title>Genome assembly of Pristionchus species.</title>
        <authorList>
            <person name="Yoshida K."/>
            <person name="Sommer R.J."/>
        </authorList>
    </citation>
    <scope>NUCLEOTIDE SEQUENCE [LARGE SCALE GENOMIC DNA]</scope>
    <source>
        <strain evidence="13">RS5460</strain>
    </source>
</reference>
<gene>
    <name evidence="12" type="ORF">PMAYCL1PPCAC_18425</name>
</gene>
<evidence type="ECO:0000313" key="13">
    <source>
        <dbReference type="Proteomes" id="UP001328107"/>
    </source>
</evidence>
<evidence type="ECO:0000256" key="9">
    <source>
        <dbReference type="ARBA" id="ARBA00023306"/>
    </source>
</evidence>
<dbReference type="Proteomes" id="UP001328107">
    <property type="component" value="Unassembled WGS sequence"/>
</dbReference>
<keyword evidence="9" id="KW-0131">Cell cycle</keyword>
<proteinExistence type="inferred from homology"/>
<evidence type="ECO:0000256" key="10">
    <source>
        <dbReference type="PROSITE-ProRule" id="PRU00175"/>
    </source>
</evidence>
<keyword evidence="8" id="KW-0862">Zinc</keyword>
<keyword evidence="13" id="KW-1185">Reference proteome</keyword>
<dbReference type="CDD" id="cd16456">
    <property type="entry name" value="RING-H2_APC11"/>
    <property type="match status" value="1"/>
</dbReference>
<dbReference type="Pfam" id="PF12861">
    <property type="entry name" value="zf-ANAPC11"/>
    <property type="match status" value="1"/>
</dbReference>
<evidence type="ECO:0000256" key="2">
    <source>
        <dbReference type="ARBA" id="ARBA00013928"/>
    </source>
</evidence>
<evidence type="ECO:0000256" key="5">
    <source>
        <dbReference type="ARBA" id="ARBA00022771"/>
    </source>
</evidence>
<dbReference type="GO" id="GO:0061630">
    <property type="term" value="F:ubiquitin protein ligase activity"/>
    <property type="evidence" value="ECO:0007669"/>
    <property type="project" value="InterPro"/>
</dbReference>
<protein>
    <recommendedName>
        <fullName evidence="2">Anaphase-promoting complex subunit 11</fullName>
    </recommendedName>
</protein>
<evidence type="ECO:0000256" key="3">
    <source>
        <dbReference type="ARBA" id="ARBA00022618"/>
    </source>
</evidence>
<dbReference type="GO" id="GO:0031145">
    <property type="term" value="P:anaphase-promoting complex-dependent catabolic process"/>
    <property type="evidence" value="ECO:0007669"/>
    <property type="project" value="InterPro"/>
</dbReference>
<organism evidence="12 13">
    <name type="scientific">Pristionchus mayeri</name>
    <dbReference type="NCBI Taxonomy" id="1317129"/>
    <lineage>
        <taxon>Eukaryota</taxon>
        <taxon>Metazoa</taxon>
        <taxon>Ecdysozoa</taxon>
        <taxon>Nematoda</taxon>
        <taxon>Chromadorea</taxon>
        <taxon>Rhabditida</taxon>
        <taxon>Rhabditina</taxon>
        <taxon>Diplogasteromorpha</taxon>
        <taxon>Diplogasteroidea</taxon>
        <taxon>Neodiplogasteridae</taxon>
        <taxon>Pristionchus</taxon>
    </lineage>
</organism>
<dbReference type="PANTHER" id="PTHR11210">
    <property type="entry name" value="RING BOX"/>
    <property type="match status" value="1"/>
</dbReference>
<feature type="non-terminal residue" evidence="12">
    <location>
        <position position="173"/>
    </location>
</feature>
<evidence type="ECO:0000256" key="7">
    <source>
        <dbReference type="ARBA" id="ARBA00022786"/>
    </source>
</evidence>
<dbReference type="GO" id="GO:0051301">
    <property type="term" value="P:cell division"/>
    <property type="evidence" value="ECO:0007669"/>
    <property type="project" value="UniProtKB-KW"/>
</dbReference>
<evidence type="ECO:0000256" key="6">
    <source>
        <dbReference type="ARBA" id="ARBA00022776"/>
    </source>
</evidence>